<gene>
    <name evidence="1" type="ORF">DY78_GL001409</name>
</gene>
<sequence length="194" mass="21425">METNQISVTFENIAGNITTHPTYMAIDLGGTRYPAAKPEHENVLDKVMTYTPYAMGSLALNAGQIVMADEAAHPFLTLATSAIKKVQLGIYQTMVRSWGMVVPFENQLTLNLVITTEHDTYDLLNTDLNVLPVLVAWLQEQAITIEDPMKLQAIMSTTDWANVKWADIEKLAQGTAYEIPNQMIGAAAPTQKNQ</sequence>
<dbReference type="AlphaFoldDB" id="A0A0R2NGV2"/>
<dbReference type="RefSeq" id="WP_024623974.1">
    <property type="nucleotide sequence ID" value="NZ_AYGX02000155.1"/>
</dbReference>
<evidence type="ECO:0000313" key="2">
    <source>
        <dbReference type="Proteomes" id="UP000050920"/>
    </source>
</evidence>
<dbReference type="EMBL" id="AYGX02000155">
    <property type="protein sequence ID" value="KRO25054.1"/>
    <property type="molecule type" value="Genomic_DNA"/>
</dbReference>
<evidence type="ECO:0000313" key="1">
    <source>
        <dbReference type="EMBL" id="KRO25054.1"/>
    </source>
</evidence>
<keyword evidence="2" id="KW-1185">Reference proteome</keyword>
<dbReference type="Proteomes" id="UP000050920">
    <property type="component" value="Unassembled WGS sequence"/>
</dbReference>
<organism evidence="1 2">
    <name type="scientific">Lactiplantibacillus fabifermentans DSM 21115</name>
    <dbReference type="NCBI Taxonomy" id="1413187"/>
    <lineage>
        <taxon>Bacteria</taxon>
        <taxon>Bacillati</taxon>
        <taxon>Bacillota</taxon>
        <taxon>Bacilli</taxon>
        <taxon>Lactobacillales</taxon>
        <taxon>Lactobacillaceae</taxon>
        <taxon>Lactiplantibacillus</taxon>
    </lineage>
</organism>
<name>A0A0R2NGV2_9LACO</name>
<accession>A0A0R2NGV2</accession>
<proteinExistence type="predicted"/>
<comment type="caution">
    <text evidence="1">The sequence shown here is derived from an EMBL/GenBank/DDBJ whole genome shotgun (WGS) entry which is preliminary data.</text>
</comment>
<protein>
    <submittedName>
        <fullName evidence="1">Uncharacterized protein</fullName>
    </submittedName>
</protein>
<reference evidence="1 2" key="1">
    <citation type="journal article" date="2015" name="Genome Announc.">
        <title>Expanding the biotechnology potential of lactobacilli through comparative genomics of 213 strains and associated genera.</title>
        <authorList>
            <person name="Sun Z."/>
            <person name="Harris H.M."/>
            <person name="McCann A."/>
            <person name="Guo C."/>
            <person name="Argimon S."/>
            <person name="Zhang W."/>
            <person name="Yang X."/>
            <person name="Jeffery I.B."/>
            <person name="Cooney J.C."/>
            <person name="Kagawa T.F."/>
            <person name="Liu W."/>
            <person name="Song Y."/>
            <person name="Salvetti E."/>
            <person name="Wrobel A."/>
            <person name="Rasinkangas P."/>
            <person name="Parkhill J."/>
            <person name="Rea M.C."/>
            <person name="O'Sullivan O."/>
            <person name="Ritari J."/>
            <person name="Douillard F.P."/>
            <person name="Paul Ross R."/>
            <person name="Yang R."/>
            <person name="Briner A.E."/>
            <person name="Felis G.E."/>
            <person name="de Vos W.M."/>
            <person name="Barrangou R."/>
            <person name="Klaenhammer T.R."/>
            <person name="Caufield P.W."/>
            <person name="Cui Y."/>
            <person name="Zhang H."/>
            <person name="O'Toole P.W."/>
        </authorList>
    </citation>
    <scope>NUCLEOTIDE SEQUENCE [LARGE SCALE GENOMIC DNA]</scope>
    <source>
        <strain evidence="1 2">DSM 21115</strain>
    </source>
</reference>